<evidence type="ECO:0000256" key="3">
    <source>
        <dbReference type="ARBA" id="ARBA00023002"/>
    </source>
</evidence>
<dbReference type="PANTHER" id="PTHR21708:SF26">
    <property type="entry name" value="2-DEHYDROPANTOATE 2-REDUCTASE"/>
    <property type="match status" value="1"/>
</dbReference>
<dbReference type="SUPFAM" id="SSF48179">
    <property type="entry name" value="6-phosphogluconate dehydrogenase C-terminal domain-like"/>
    <property type="match status" value="1"/>
</dbReference>
<dbReference type="Gene3D" id="1.10.1040.10">
    <property type="entry name" value="N-(1-d-carboxylethyl)-l-norvaline Dehydrogenase, domain 2"/>
    <property type="match status" value="1"/>
</dbReference>
<dbReference type="Gene3D" id="3.40.50.720">
    <property type="entry name" value="NAD(P)-binding Rossmann-like Domain"/>
    <property type="match status" value="1"/>
</dbReference>
<evidence type="ECO:0000313" key="7">
    <source>
        <dbReference type="EMBL" id="MBM7714288.1"/>
    </source>
</evidence>
<sequence length="309" mass="33987">MNIAIVGAGAMGCRFGAALFTAGYEVILVDRWQAHVEQINQYGLSVENEDGVHQVRIKAVAPECINTPIDLIIVFTKSVDTEDMMARCQAIIDEDTSILTLQNGIGNLDILARYVQEEQLFAGTTTYAANLQGPGSVAAFGSGYSEIMHMGGKRKNGAEQIVSLFQQAGLHAGVSENVIKSIWEKAAFNSILNPLCTLTLSSVAQVGSYSGISEVIDGMLNEIDLVAKAEQVDFDKEKVKQTIYRVCHPSMSGNHYSSMYYDIQNRRKTEVDFLNGAIWARAKKHHIQVPHLSLLYHLMKILEQSACRS</sequence>
<keyword evidence="2 4" id="KW-0521">NADP</keyword>
<comment type="pathway">
    <text evidence="4">Cofactor biosynthesis; (R)-pantothenate biosynthesis; (R)-pantoate from 3-methyl-2-oxobutanoate: step 2/2.</text>
</comment>
<keyword evidence="4" id="KW-0566">Pantothenate biosynthesis</keyword>
<comment type="function">
    <text evidence="4">Catalyzes the NADPH-dependent reduction of ketopantoate into pantoic acid.</text>
</comment>
<accession>A0ABS2R3S5</accession>
<dbReference type="EC" id="1.1.1.169" evidence="4"/>
<evidence type="ECO:0000259" key="6">
    <source>
        <dbReference type="Pfam" id="PF08546"/>
    </source>
</evidence>
<dbReference type="InterPro" id="IPR013328">
    <property type="entry name" value="6PGD_dom2"/>
</dbReference>
<dbReference type="InterPro" id="IPR036291">
    <property type="entry name" value="NAD(P)-bd_dom_sf"/>
</dbReference>
<dbReference type="Pfam" id="PF02558">
    <property type="entry name" value="ApbA"/>
    <property type="match status" value="1"/>
</dbReference>
<reference evidence="7 8" key="1">
    <citation type="submission" date="2021-01" db="EMBL/GenBank/DDBJ databases">
        <title>Genomic Encyclopedia of Type Strains, Phase IV (KMG-IV): sequencing the most valuable type-strain genomes for metagenomic binning, comparative biology and taxonomic classification.</title>
        <authorList>
            <person name="Goeker M."/>
        </authorList>
    </citation>
    <scope>NUCLEOTIDE SEQUENCE [LARGE SCALE GENOMIC DNA]</scope>
    <source>
        <strain evidence="7 8">DSM 105453</strain>
    </source>
</reference>
<keyword evidence="8" id="KW-1185">Reference proteome</keyword>
<dbReference type="Proteomes" id="UP000823485">
    <property type="component" value="Unassembled WGS sequence"/>
</dbReference>
<dbReference type="InterPro" id="IPR003710">
    <property type="entry name" value="ApbA"/>
</dbReference>
<feature type="domain" description="Ketopantoate reductase C-terminal" evidence="6">
    <location>
        <begin position="177"/>
        <end position="302"/>
    </location>
</feature>
<proteinExistence type="inferred from homology"/>
<feature type="domain" description="Ketopantoate reductase N-terminal" evidence="5">
    <location>
        <begin position="3"/>
        <end position="147"/>
    </location>
</feature>
<dbReference type="PANTHER" id="PTHR21708">
    <property type="entry name" value="PROBABLE 2-DEHYDROPANTOATE 2-REDUCTASE"/>
    <property type="match status" value="1"/>
</dbReference>
<dbReference type="RefSeq" id="WP_077113118.1">
    <property type="nucleotide sequence ID" value="NZ_JAFBFH010000006.1"/>
</dbReference>
<dbReference type="Pfam" id="PF08546">
    <property type="entry name" value="ApbA_C"/>
    <property type="match status" value="1"/>
</dbReference>
<comment type="caution">
    <text evidence="7">The sequence shown here is derived from an EMBL/GenBank/DDBJ whole genome shotgun (WGS) entry which is preliminary data.</text>
</comment>
<protein>
    <recommendedName>
        <fullName evidence="4">2-dehydropantoate 2-reductase</fullName>
        <ecNumber evidence="4">1.1.1.169</ecNumber>
    </recommendedName>
    <alternativeName>
        <fullName evidence="4">Ketopantoate reductase</fullName>
    </alternativeName>
</protein>
<gene>
    <name evidence="7" type="ORF">JOC94_001260</name>
</gene>
<dbReference type="InterPro" id="IPR013752">
    <property type="entry name" value="KPA_reductase"/>
</dbReference>
<dbReference type="NCBIfam" id="TIGR00745">
    <property type="entry name" value="apbA_panE"/>
    <property type="match status" value="1"/>
</dbReference>
<dbReference type="InterPro" id="IPR051402">
    <property type="entry name" value="KPR-Related"/>
</dbReference>
<comment type="catalytic activity">
    <reaction evidence="4">
        <text>(R)-pantoate + NADP(+) = 2-dehydropantoate + NADPH + H(+)</text>
        <dbReference type="Rhea" id="RHEA:16233"/>
        <dbReference type="ChEBI" id="CHEBI:11561"/>
        <dbReference type="ChEBI" id="CHEBI:15378"/>
        <dbReference type="ChEBI" id="CHEBI:15980"/>
        <dbReference type="ChEBI" id="CHEBI:57783"/>
        <dbReference type="ChEBI" id="CHEBI:58349"/>
        <dbReference type="EC" id="1.1.1.169"/>
    </reaction>
</comment>
<keyword evidence="3 4" id="KW-0560">Oxidoreductase</keyword>
<dbReference type="SUPFAM" id="SSF51735">
    <property type="entry name" value="NAD(P)-binding Rossmann-fold domains"/>
    <property type="match status" value="1"/>
</dbReference>
<evidence type="ECO:0000256" key="2">
    <source>
        <dbReference type="ARBA" id="ARBA00022857"/>
    </source>
</evidence>
<organism evidence="7 8">
    <name type="scientific">Siminovitchia thermophila</name>
    <dbReference type="NCBI Taxonomy" id="1245522"/>
    <lineage>
        <taxon>Bacteria</taxon>
        <taxon>Bacillati</taxon>
        <taxon>Bacillota</taxon>
        <taxon>Bacilli</taxon>
        <taxon>Bacillales</taxon>
        <taxon>Bacillaceae</taxon>
        <taxon>Siminovitchia</taxon>
    </lineage>
</organism>
<name>A0ABS2R3S5_9BACI</name>
<evidence type="ECO:0000259" key="5">
    <source>
        <dbReference type="Pfam" id="PF02558"/>
    </source>
</evidence>
<dbReference type="InterPro" id="IPR013332">
    <property type="entry name" value="KPR_N"/>
</dbReference>
<evidence type="ECO:0000256" key="1">
    <source>
        <dbReference type="ARBA" id="ARBA00007870"/>
    </source>
</evidence>
<evidence type="ECO:0000256" key="4">
    <source>
        <dbReference type="RuleBase" id="RU362068"/>
    </source>
</evidence>
<evidence type="ECO:0000313" key="8">
    <source>
        <dbReference type="Proteomes" id="UP000823485"/>
    </source>
</evidence>
<comment type="similarity">
    <text evidence="1 4">Belongs to the ketopantoate reductase family.</text>
</comment>
<dbReference type="GO" id="GO:0008677">
    <property type="term" value="F:2-dehydropantoate 2-reductase activity"/>
    <property type="evidence" value="ECO:0007669"/>
    <property type="project" value="UniProtKB-EC"/>
</dbReference>
<dbReference type="EMBL" id="JAFBFH010000006">
    <property type="protein sequence ID" value="MBM7714288.1"/>
    <property type="molecule type" value="Genomic_DNA"/>
</dbReference>
<dbReference type="InterPro" id="IPR008927">
    <property type="entry name" value="6-PGluconate_DH-like_C_sf"/>
</dbReference>